<evidence type="ECO:0000313" key="1">
    <source>
        <dbReference type="EMBL" id="QPG06502.1"/>
    </source>
</evidence>
<dbReference type="KEGG" id="smaa:IT774_04845"/>
<dbReference type="Proteomes" id="UP000595095">
    <property type="component" value="Chromosome"/>
</dbReference>
<protein>
    <submittedName>
        <fullName evidence="1">Uncharacterized protein</fullName>
    </submittedName>
</protein>
<dbReference type="AlphaFoldDB" id="A0A7S9HE14"/>
<evidence type="ECO:0000313" key="2">
    <source>
        <dbReference type="Proteomes" id="UP000595095"/>
    </source>
</evidence>
<dbReference type="RefSeq" id="WP_195811578.1">
    <property type="nucleotide sequence ID" value="NZ_CP064795.1"/>
</dbReference>
<keyword evidence="2" id="KW-1185">Reference proteome</keyword>
<sequence length="109" mass="11671">MTGPCEVAAGQQIGSSTAPVLLMVTGNQLHLAIYSQLNGLVLMPGGDPSNTVDINISPEAVITGALMVEGALEPASRLTVRYDRAVLRNLQKLRELQRVQAVIGSWRDF</sequence>
<proteinExistence type="predicted"/>
<organism evidence="1 2">
    <name type="scientific">Salinimonas marina</name>
    <dbReference type="NCBI Taxonomy" id="2785918"/>
    <lineage>
        <taxon>Bacteria</taxon>
        <taxon>Pseudomonadati</taxon>
        <taxon>Pseudomonadota</taxon>
        <taxon>Gammaproteobacteria</taxon>
        <taxon>Alteromonadales</taxon>
        <taxon>Alteromonadaceae</taxon>
        <taxon>Alteromonas/Salinimonas group</taxon>
        <taxon>Salinimonas</taxon>
    </lineage>
</organism>
<name>A0A7S9HE14_9ALTE</name>
<gene>
    <name evidence="1" type="ORF">IT774_04845</name>
</gene>
<accession>A0A7S9HE14</accession>
<reference evidence="1 2" key="1">
    <citation type="submission" date="2020-11" db="EMBL/GenBank/DDBJ databases">
        <title>Complete genome sequence for Salinimonas sp. strain G2-b.</title>
        <authorList>
            <person name="Park S.-J."/>
        </authorList>
    </citation>
    <scope>NUCLEOTIDE SEQUENCE [LARGE SCALE GENOMIC DNA]</scope>
    <source>
        <strain evidence="1 2">G2-b</strain>
    </source>
</reference>
<dbReference type="EMBL" id="CP064795">
    <property type="protein sequence ID" value="QPG06502.1"/>
    <property type="molecule type" value="Genomic_DNA"/>
</dbReference>